<dbReference type="Proteomes" id="UP000234240">
    <property type="component" value="Unassembled WGS sequence"/>
</dbReference>
<gene>
    <name evidence="2" type="ORF">CYR55_14055</name>
</gene>
<feature type="transmembrane region" description="Helical" evidence="1">
    <location>
        <begin position="18"/>
        <end position="39"/>
    </location>
</feature>
<evidence type="ECO:0000313" key="2">
    <source>
        <dbReference type="EMBL" id="PLR35024.1"/>
    </source>
</evidence>
<keyword evidence="3" id="KW-1185">Reference proteome</keyword>
<keyword evidence="1" id="KW-0812">Transmembrane</keyword>
<proteinExistence type="predicted"/>
<reference evidence="2 3" key="1">
    <citation type="submission" date="2017-12" db="EMBL/GenBank/DDBJ databases">
        <title>Characterization of six clinical isolates of Enterochimera gen. nov., a novel genus of the Yersiniaciae family and the three species Enterochimera arupensis sp. nov., Enterochimera coloradensis sp. nov, and Enterochimera californica sp. nov.</title>
        <authorList>
            <person name="Rossi A."/>
            <person name="Fisher M."/>
        </authorList>
    </citation>
    <scope>NUCLEOTIDE SEQUENCE [LARGE SCALE GENOMIC DNA]</scope>
    <source>
        <strain evidence="3">2015-Iso6</strain>
    </source>
</reference>
<name>A0A2N5E2U8_9GAMM</name>
<evidence type="ECO:0000313" key="3">
    <source>
        <dbReference type="Proteomes" id="UP000234240"/>
    </source>
</evidence>
<protein>
    <submittedName>
        <fullName evidence="2">Uncharacterized protein</fullName>
    </submittedName>
</protein>
<comment type="caution">
    <text evidence="2">The sequence shown here is derived from an EMBL/GenBank/DDBJ whole genome shotgun (WGS) entry which is preliminary data.</text>
</comment>
<accession>A0A2N5E2U8</accession>
<dbReference type="EMBL" id="PJZF01000012">
    <property type="protein sequence ID" value="PLR35024.1"/>
    <property type="molecule type" value="Genomic_DNA"/>
</dbReference>
<sequence length="114" mass="12966">MEHIIICRDWIMRRLVPFVADLVVLFCVCIMLAVNLAYIRGILVDAWLSGASLHGQLRAERLVLFLAGRFQAGRFRNRVNRHLLVLALWLGRKLNYTGLAVLPEGASRLLRNGN</sequence>
<organism evidence="2 3">
    <name type="scientific">Chimaeribacter californicus</name>
    <dbReference type="NCBI Taxonomy" id="2060067"/>
    <lineage>
        <taxon>Bacteria</taxon>
        <taxon>Pseudomonadati</taxon>
        <taxon>Pseudomonadota</taxon>
        <taxon>Gammaproteobacteria</taxon>
        <taxon>Enterobacterales</taxon>
        <taxon>Yersiniaceae</taxon>
        <taxon>Chimaeribacter</taxon>
    </lineage>
</organism>
<keyword evidence="1" id="KW-0472">Membrane</keyword>
<keyword evidence="1" id="KW-1133">Transmembrane helix</keyword>
<dbReference type="AlphaFoldDB" id="A0A2N5E2U8"/>
<evidence type="ECO:0000256" key="1">
    <source>
        <dbReference type="SAM" id="Phobius"/>
    </source>
</evidence>
<dbReference type="RefSeq" id="WP_101816810.1">
    <property type="nucleotide sequence ID" value="NZ_PJZF01000012.1"/>
</dbReference>